<evidence type="ECO:0000313" key="5">
    <source>
        <dbReference type="Proteomes" id="UP001168823"/>
    </source>
</evidence>
<keyword evidence="5" id="KW-1185">Reference proteome</keyword>
<accession>A0ABT8ULN9</accession>
<dbReference type="Gene3D" id="1.10.357.10">
    <property type="entry name" value="Tetracycline Repressor, domain 2"/>
    <property type="match status" value="1"/>
</dbReference>
<feature type="DNA-binding region" description="H-T-H motif" evidence="2">
    <location>
        <begin position="38"/>
        <end position="57"/>
    </location>
</feature>
<name>A0ABT8ULN9_9MYCO</name>
<reference evidence="4" key="1">
    <citation type="submission" date="2023-07" db="EMBL/GenBank/DDBJ databases">
        <title>Mycolicibacterium sp. nov., a novel bacterial species.</title>
        <authorList>
            <person name="Cao Y."/>
        </authorList>
    </citation>
    <scope>NUCLEOTIDE SEQUENCE</scope>
    <source>
        <strain evidence="4">KC 300</strain>
    </source>
</reference>
<dbReference type="RefSeq" id="WP_302915985.1">
    <property type="nucleotide sequence ID" value="NZ_JAUMSQ010000236.1"/>
</dbReference>
<dbReference type="PROSITE" id="PS50977">
    <property type="entry name" value="HTH_TETR_2"/>
    <property type="match status" value="1"/>
</dbReference>
<comment type="caution">
    <text evidence="4">The sequence shown here is derived from an EMBL/GenBank/DDBJ whole genome shotgun (WGS) entry which is preliminary data.</text>
</comment>
<dbReference type="EMBL" id="JAUMSQ010000236">
    <property type="protein sequence ID" value="MDO3638717.1"/>
    <property type="molecule type" value="Genomic_DNA"/>
</dbReference>
<evidence type="ECO:0000256" key="1">
    <source>
        <dbReference type="ARBA" id="ARBA00023125"/>
    </source>
</evidence>
<dbReference type="InterPro" id="IPR050109">
    <property type="entry name" value="HTH-type_TetR-like_transc_reg"/>
</dbReference>
<dbReference type="InterPro" id="IPR036271">
    <property type="entry name" value="Tet_transcr_reg_TetR-rel_C_sf"/>
</dbReference>
<dbReference type="Proteomes" id="UP001168823">
    <property type="component" value="Unassembled WGS sequence"/>
</dbReference>
<dbReference type="Pfam" id="PF00440">
    <property type="entry name" value="TetR_N"/>
    <property type="match status" value="1"/>
</dbReference>
<protein>
    <submittedName>
        <fullName evidence="4">TetR/AcrR family transcriptional regulator</fullName>
    </submittedName>
</protein>
<dbReference type="InterPro" id="IPR009057">
    <property type="entry name" value="Homeodomain-like_sf"/>
</dbReference>
<gene>
    <name evidence="4" type="ORF">Q2100_23460</name>
</gene>
<proteinExistence type="predicted"/>
<evidence type="ECO:0000256" key="2">
    <source>
        <dbReference type="PROSITE-ProRule" id="PRU00335"/>
    </source>
</evidence>
<dbReference type="SUPFAM" id="SSF48498">
    <property type="entry name" value="Tetracyclin repressor-like, C-terminal domain"/>
    <property type="match status" value="1"/>
</dbReference>
<dbReference type="PANTHER" id="PTHR30055">
    <property type="entry name" value="HTH-TYPE TRANSCRIPTIONAL REGULATOR RUTR"/>
    <property type="match status" value="1"/>
</dbReference>
<feature type="domain" description="HTH tetR-type" evidence="3">
    <location>
        <begin position="15"/>
        <end position="75"/>
    </location>
</feature>
<keyword evidence="1 2" id="KW-0238">DNA-binding</keyword>
<dbReference type="InterPro" id="IPR001647">
    <property type="entry name" value="HTH_TetR"/>
</dbReference>
<organism evidence="4 5">
    <name type="scientific">Mycolicibacterium arseniciresistens</name>
    <dbReference type="NCBI Taxonomy" id="3062257"/>
    <lineage>
        <taxon>Bacteria</taxon>
        <taxon>Bacillati</taxon>
        <taxon>Actinomycetota</taxon>
        <taxon>Actinomycetes</taxon>
        <taxon>Mycobacteriales</taxon>
        <taxon>Mycobacteriaceae</taxon>
        <taxon>Mycolicibacterium</taxon>
    </lineage>
</organism>
<evidence type="ECO:0000259" key="3">
    <source>
        <dbReference type="PROSITE" id="PS50977"/>
    </source>
</evidence>
<dbReference type="SUPFAM" id="SSF46689">
    <property type="entry name" value="Homeodomain-like"/>
    <property type="match status" value="1"/>
</dbReference>
<sequence length="214" mass="23132">MTAERGSRTQAQRTADTRRVLLDAAFDALVHGGLRAVTTTEVAHRAGLSLGALTHQFPTKAELLTAAVVHSFDRRIDEFRSAMRELDPSADRIDAAIDLLWSMFSKPTFVAWRELWTAARTDPGLADAVIRIDREFMAASEQIYVELLAVTGAVEGASDGLVGLHLIYALIGGLATSRAIPGYEPHPTEAVLDAFKQIIRPVFGGTRPAVADAP</sequence>
<evidence type="ECO:0000313" key="4">
    <source>
        <dbReference type="EMBL" id="MDO3638717.1"/>
    </source>
</evidence>
<dbReference type="PANTHER" id="PTHR30055:SF226">
    <property type="entry name" value="HTH-TYPE TRANSCRIPTIONAL REGULATOR PKSA"/>
    <property type="match status" value="1"/>
</dbReference>